<evidence type="ECO:0000313" key="2">
    <source>
        <dbReference type="EMBL" id="KAG5580453.1"/>
    </source>
</evidence>
<keyword evidence="3" id="KW-1185">Reference proteome</keyword>
<feature type="region of interest" description="Disordered" evidence="1">
    <location>
        <begin position="1"/>
        <end position="21"/>
    </location>
</feature>
<evidence type="ECO:0000313" key="3">
    <source>
        <dbReference type="Proteomes" id="UP000824120"/>
    </source>
</evidence>
<name>A0A9J5WYX7_SOLCO</name>
<dbReference type="AlphaFoldDB" id="A0A9J5WYX7"/>
<accession>A0A9J5WYX7</accession>
<gene>
    <name evidence="2" type="ORF">H5410_051080</name>
</gene>
<evidence type="ECO:0000256" key="1">
    <source>
        <dbReference type="SAM" id="MobiDB-lite"/>
    </source>
</evidence>
<dbReference type="Proteomes" id="UP000824120">
    <property type="component" value="Chromosome 10"/>
</dbReference>
<protein>
    <submittedName>
        <fullName evidence="2">Uncharacterized protein</fullName>
    </submittedName>
</protein>
<dbReference type="EMBL" id="JACXVP010000010">
    <property type="protein sequence ID" value="KAG5580453.1"/>
    <property type="molecule type" value="Genomic_DNA"/>
</dbReference>
<sequence length="87" mass="10024">MLNDKAKIRWNRSKGNSLSDSSSLTYFPKEAFLQIQFYFCVLGLLEKNVLELRLLLIGLLLERVNGLRCGLFFIVMLVDVRKKSLDA</sequence>
<proteinExistence type="predicted"/>
<reference evidence="2 3" key="1">
    <citation type="submission" date="2020-09" db="EMBL/GenBank/DDBJ databases">
        <title>De no assembly of potato wild relative species, Solanum commersonii.</title>
        <authorList>
            <person name="Cho K."/>
        </authorList>
    </citation>
    <scope>NUCLEOTIDE SEQUENCE [LARGE SCALE GENOMIC DNA]</scope>
    <source>
        <strain evidence="2">LZ3.2</strain>
        <tissue evidence="2">Leaf</tissue>
    </source>
</reference>
<organism evidence="2 3">
    <name type="scientific">Solanum commersonii</name>
    <name type="common">Commerson's wild potato</name>
    <name type="synonym">Commerson's nightshade</name>
    <dbReference type="NCBI Taxonomy" id="4109"/>
    <lineage>
        <taxon>Eukaryota</taxon>
        <taxon>Viridiplantae</taxon>
        <taxon>Streptophyta</taxon>
        <taxon>Embryophyta</taxon>
        <taxon>Tracheophyta</taxon>
        <taxon>Spermatophyta</taxon>
        <taxon>Magnoliopsida</taxon>
        <taxon>eudicotyledons</taxon>
        <taxon>Gunneridae</taxon>
        <taxon>Pentapetalae</taxon>
        <taxon>asterids</taxon>
        <taxon>lamiids</taxon>
        <taxon>Solanales</taxon>
        <taxon>Solanaceae</taxon>
        <taxon>Solanoideae</taxon>
        <taxon>Solaneae</taxon>
        <taxon>Solanum</taxon>
    </lineage>
</organism>
<feature type="non-terminal residue" evidence="2">
    <location>
        <position position="87"/>
    </location>
</feature>
<comment type="caution">
    <text evidence="2">The sequence shown here is derived from an EMBL/GenBank/DDBJ whole genome shotgun (WGS) entry which is preliminary data.</text>
</comment>